<feature type="transmembrane region" description="Helical" evidence="1">
    <location>
        <begin position="65"/>
        <end position="88"/>
    </location>
</feature>
<keyword evidence="1" id="KW-1133">Transmembrane helix</keyword>
<reference evidence="2 3" key="1">
    <citation type="submission" date="2017-10" db="EMBL/GenBank/DDBJ databases">
        <title>Draft genome sequence of cellulolytic Actinomyces sp CtC72 isolated from cattle rumen fluid.</title>
        <authorList>
            <person name="Joshi A.J."/>
            <person name="Vasudevan G."/>
            <person name="Lanjekar V.B."/>
            <person name="Hivarkar S."/>
            <person name="Engineer A."/>
            <person name="Pore S.D."/>
            <person name="Dhakephalkar P.K."/>
            <person name="Dagar S."/>
        </authorList>
    </citation>
    <scope>NUCLEOTIDE SEQUENCE [LARGE SCALE GENOMIC DNA]</scope>
    <source>
        <strain evidence="3">CtC72</strain>
    </source>
</reference>
<accession>A0ABX4MDY8</accession>
<feature type="transmembrane region" description="Helical" evidence="1">
    <location>
        <begin position="108"/>
        <end position="131"/>
    </location>
</feature>
<organism evidence="2 3">
    <name type="scientific">Actinomyces ruminis</name>
    <dbReference type="NCBI Taxonomy" id="1937003"/>
    <lineage>
        <taxon>Bacteria</taxon>
        <taxon>Bacillati</taxon>
        <taxon>Actinomycetota</taxon>
        <taxon>Actinomycetes</taxon>
        <taxon>Actinomycetales</taxon>
        <taxon>Actinomycetaceae</taxon>
        <taxon>Actinomyces</taxon>
    </lineage>
</organism>
<evidence type="ECO:0000256" key="1">
    <source>
        <dbReference type="SAM" id="Phobius"/>
    </source>
</evidence>
<dbReference type="Proteomes" id="UP000194577">
    <property type="component" value="Unassembled WGS sequence"/>
</dbReference>
<keyword evidence="3" id="KW-1185">Reference proteome</keyword>
<keyword evidence="1" id="KW-0472">Membrane</keyword>
<dbReference type="EMBL" id="MTPX02000009">
    <property type="protein sequence ID" value="PHP53661.1"/>
    <property type="molecule type" value="Genomic_DNA"/>
</dbReference>
<gene>
    <name evidence="2" type="ORF">BW737_001465</name>
</gene>
<feature type="transmembrane region" description="Helical" evidence="1">
    <location>
        <begin position="31"/>
        <end position="53"/>
    </location>
</feature>
<protein>
    <submittedName>
        <fullName evidence="2">Uncharacterized protein</fullName>
    </submittedName>
</protein>
<evidence type="ECO:0000313" key="2">
    <source>
        <dbReference type="EMBL" id="PHP53661.1"/>
    </source>
</evidence>
<evidence type="ECO:0000313" key="3">
    <source>
        <dbReference type="Proteomes" id="UP000194577"/>
    </source>
</evidence>
<keyword evidence="1" id="KW-0812">Transmembrane</keyword>
<comment type="caution">
    <text evidence="2">The sequence shown here is derived from an EMBL/GenBank/DDBJ whole genome shotgun (WGS) entry which is preliminary data.</text>
</comment>
<name>A0ABX4MDY8_9ACTO</name>
<sequence length="155" mass="16699">MRHLRWCCGLVPLWTVIGSVADGVGRWELFLIPYAVLIQLFLHPLLAGVAATASNRIGQQELLPWTNRMALVVLTLALLWPPLVPAIYDAPELDGILTRAGMSSDAAGWIGYGLVLAYLLSCVVAVIVAVVEGAVHTRRPTAAKTATATCRDRSL</sequence>
<proteinExistence type="predicted"/>